<name>A0A0U9I412_9FIRM</name>
<protein>
    <submittedName>
        <fullName evidence="1">Uncharacterized protein</fullName>
    </submittedName>
</protein>
<gene>
    <name evidence="1" type="ORF">TSYNT_6321</name>
</gene>
<dbReference type="Proteomes" id="UP000062160">
    <property type="component" value="Unassembled WGS sequence"/>
</dbReference>
<sequence>MLFAGFNWAVSALDADIISISSILDILQIEEKAYSVIIAFSVKSEKGGSFAGEMENMESKIFIQVSKKPTKLQYIFIILTAGEENEDYKQK</sequence>
<dbReference type="STRING" id="224999.GCA_001485475_00945"/>
<evidence type="ECO:0000313" key="1">
    <source>
        <dbReference type="EMBL" id="GAQ24936.1"/>
    </source>
</evidence>
<evidence type="ECO:0000313" key="2">
    <source>
        <dbReference type="Proteomes" id="UP000062160"/>
    </source>
</evidence>
<keyword evidence="2" id="KW-1185">Reference proteome</keyword>
<dbReference type="AlphaFoldDB" id="A0A0U9I412"/>
<dbReference type="RefSeq" id="WP_059032222.1">
    <property type="nucleotide sequence ID" value="NZ_BSDN01000008.1"/>
</dbReference>
<accession>A0A0U9I412</accession>
<dbReference type="EMBL" id="DF977000">
    <property type="protein sequence ID" value="GAQ24936.1"/>
    <property type="molecule type" value="Genomic_DNA"/>
</dbReference>
<reference evidence="1" key="1">
    <citation type="journal article" date="2016" name="Genome Announc.">
        <title>Draft Genome Sequence of the Syntrophic Lactate-Degrading Bacterium Tepidanaerobacter syntrophicus JLT.</title>
        <authorList>
            <person name="Matsuura N."/>
            <person name="Ohashi A."/>
            <person name="Tourlousse D.M."/>
            <person name="Sekiguchi Y."/>
        </authorList>
    </citation>
    <scope>NUCLEOTIDE SEQUENCE [LARGE SCALE GENOMIC DNA]</scope>
    <source>
        <strain evidence="1">JL</strain>
    </source>
</reference>
<proteinExistence type="predicted"/>
<organism evidence="1">
    <name type="scientific">Tepidanaerobacter syntrophicus</name>
    <dbReference type="NCBI Taxonomy" id="224999"/>
    <lineage>
        <taxon>Bacteria</taxon>
        <taxon>Bacillati</taxon>
        <taxon>Bacillota</taxon>
        <taxon>Clostridia</taxon>
        <taxon>Thermosediminibacterales</taxon>
        <taxon>Tepidanaerobacteraceae</taxon>
        <taxon>Tepidanaerobacter</taxon>
    </lineage>
</organism>